<dbReference type="AlphaFoldDB" id="A0A3P6RD44"/>
<keyword evidence="3" id="KW-1185">Reference proteome</keyword>
<feature type="region of interest" description="Disordered" evidence="1">
    <location>
        <begin position="47"/>
        <end position="71"/>
    </location>
</feature>
<sequence>MAIRIVLLPTIGLRKVMYLQKVSHCQLTAAKPKYLLDIVDSYSVVGGAAPSQPSQDEAPLSHRAGEFQAGL</sequence>
<evidence type="ECO:0000313" key="2">
    <source>
        <dbReference type="EMBL" id="VDK52750.1"/>
    </source>
</evidence>
<name>A0A3P6RD44_CYLGO</name>
<dbReference type="EMBL" id="UYRV01005571">
    <property type="protein sequence ID" value="VDK52750.1"/>
    <property type="molecule type" value="Genomic_DNA"/>
</dbReference>
<organism evidence="2 3">
    <name type="scientific">Cylicostephanus goldi</name>
    <name type="common">Nematode worm</name>
    <dbReference type="NCBI Taxonomy" id="71465"/>
    <lineage>
        <taxon>Eukaryota</taxon>
        <taxon>Metazoa</taxon>
        <taxon>Ecdysozoa</taxon>
        <taxon>Nematoda</taxon>
        <taxon>Chromadorea</taxon>
        <taxon>Rhabditida</taxon>
        <taxon>Rhabditina</taxon>
        <taxon>Rhabditomorpha</taxon>
        <taxon>Strongyloidea</taxon>
        <taxon>Strongylidae</taxon>
        <taxon>Cylicostephanus</taxon>
    </lineage>
</organism>
<proteinExistence type="predicted"/>
<gene>
    <name evidence="2" type="ORF">CGOC_LOCUS2473</name>
</gene>
<evidence type="ECO:0000256" key="1">
    <source>
        <dbReference type="SAM" id="MobiDB-lite"/>
    </source>
</evidence>
<reference evidence="2 3" key="1">
    <citation type="submission" date="2018-11" db="EMBL/GenBank/DDBJ databases">
        <authorList>
            <consortium name="Pathogen Informatics"/>
        </authorList>
    </citation>
    <scope>NUCLEOTIDE SEQUENCE [LARGE SCALE GENOMIC DNA]</scope>
</reference>
<evidence type="ECO:0000313" key="3">
    <source>
        <dbReference type="Proteomes" id="UP000271889"/>
    </source>
</evidence>
<protein>
    <submittedName>
        <fullName evidence="2">Uncharacterized protein</fullName>
    </submittedName>
</protein>
<dbReference type="Proteomes" id="UP000271889">
    <property type="component" value="Unassembled WGS sequence"/>
</dbReference>
<accession>A0A3P6RD44</accession>